<dbReference type="PANTHER" id="PTHR43146:SF1">
    <property type="entry name" value="CANCER-RELATED NUCLEOSIDE-TRIPHOSPHATASE"/>
    <property type="match status" value="1"/>
</dbReference>
<protein>
    <submittedName>
        <fullName evidence="4">Cancer-related nucleoside-triphosphatase homolog</fullName>
    </submittedName>
</protein>
<dbReference type="EMBL" id="HBUE01239576">
    <property type="protein sequence ID" value="CAG6548819.1"/>
    <property type="molecule type" value="Transcribed_RNA"/>
</dbReference>
<reference evidence="4" key="1">
    <citation type="submission" date="2021-05" db="EMBL/GenBank/DDBJ databases">
        <authorList>
            <person name="Alioto T."/>
            <person name="Alioto T."/>
            <person name="Gomez Garrido J."/>
        </authorList>
    </citation>
    <scope>NUCLEOTIDE SEQUENCE</scope>
</reference>
<evidence type="ECO:0000256" key="2">
    <source>
        <dbReference type="ARBA" id="ARBA00022801"/>
    </source>
</evidence>
<evidence type="ECO:0000256" key="1">
    <source>
        <dbReference type="ARBA" id="ARBA00022741"/>
    </source>
</evidence>
<keyword evidence="1" id="KW-0547">Nucleotide-binding</keyword>
<accession>A0A8D7ZZU1</accession>
<dbReference type="InterPro" id="IPR027417">
    <property type="entry name" value="P-loop_NTPase"/>
</dbReference>
<proteinExistence type="predicted"/>
<dbReference type="SUPFAM" id="SSF52540">
    <property type="entry name" value="P-loop containing nucleoside triphosphate hydrolases"/>
    <property type="match status" value="1"/>
</dbReference>
<dbReference type="InterPro" id="IPR004948">
    <property type="entry name" value="Nuc-triphosphatase_THEP1"/>
</dbReference>
<dbReference type="Pfam" id="PF03266">
    <property type="entry name" value="NTPase_1"/>
    <property type="match status" value="1"/>
</dbReference>
<dbReference type="EMBL" id="HBUE01346570">
    <property type="protein sequence ID" value="CAG6601048.1"/>
    <property type="molecule type" value="Transcribed_RNA"/>
</dbReference>
<dbReference type="EMBL" id="HBUE01009516">
    <property type="protein sequence ID" value="CAG6447623.1"/>
    <property type="molecule type" value="Transcribed_RNA"/>
</dbReference>
<dbReference type="Gene3D" id="3.40.50.300">
    <property type="entry name" value="P-loop containing nucleotide triphosphate hydrolases"/>
    <property type="match status" value="1"/>
</dbReference>
<dbReference type="PANTHER" id="PTHR43146">
    <property type="entry name" value="CANCER-RELATED NUCLEOSIDE-TRIPHOSPHATASE"/>
    <property type="match status" value="1"/>
</dbReference>
<name>A0A8D7ZZU1_CULPI</name>
<organism evidence="4">
    <name type="scientific">Culex pipiens</name>
    <name type="common">House mosquito</name>
    <dbReference type="NCBI Taxonomy" id="7175"/>
    <lineage>
        <taxon>Eukaryota</taxon>
        <taxon>Metazoa</taxon>
        <taxon>Ecdysozoa</taxon>
        <taxon>Arthropoda</taxon>
        <taxon>Hexapoda</taxon>
        <taxon>Insecta</taxon>
        <taxon>Pterygota</taxon>
        <taxon>Neoptera</taxon>
        <taxon>Endopterygota</taxon>
        <taxon>Diptera</taxon>
        <taxon>Nematocera</taxon>
        <taxon>Culicoidea</taxon>
        <taxon>Culicidae</taxon>
        <taxon>Culicinae</taxon>
        <taxon>Culicini</taxon>
        <taxon>Culex</taxon>
        <taxon>Culex</taxon>
    </lineage>
</organism>
<keyword evidence="3" id="KW-0067">ATP-binding</keyword>
<dbReference type="AlphaFoldDB" id="A0A8D7ZZU1"/>
<evidence type="ECO:0000256" key="3">
    <source>
        <dbReference type="ARBA" id="ARBA00022840"/>
    </source>
</evidence>
<keyword evidence="2" id="KW-0378">Hydrolase</keyword>
<dbReference type="GO" id="GO:0005524">
    <property type="term" value="F:ATP binding"/>
    <property type="evidence" value="ECO:0007669"/>
    <property type="project" value="UniProtKB-KW"/>
</dbReference>
<dbReference type="GO" id="GO:0017111">
    <property type="term" value="F:ribonucleoside triphosphate phosphatase activity"/>
    <property type="evidence" value="ECO:0007669"/>
    <property type="project" value="InterPro"/>
</dbReference>
<evidence type="ECO:0000313" key="4">
    <source>
        <dbReference type="EMBL" id="CAG6447623.1"/>
    </source>
</evidence>
<sequence length="188" mass="20452">MSLILVTGMPGVGKTTIMRHVGTELQRRAIAFDGFYTEELRSPSGERSGFDIVTFDGKRAPLARTSDAIRNAPAKNRVGKYTVCVAEFESVALPALAGRTTASLLLLDEIGKMELKSRPFENRLQQIVDAVAAPPGGGLKLVATVPLKASLNIVERLKRTPGVQLFHVTVSNRDKIKQNILEAVLRMV</sequence>